<dbReference type="EMBL" id="MCOG01000116">
    <property type="protein sequence ID" value="ORY43547.1"/>
    <property type="molecule type" value="Genomic_DNA"/>
</dbReference>
<dbReference type="InterPro" id="IPR011990">
    <property type="entry name" value="TPR-like_helical_dom_sf"/>
</dbReference>
<dbReference type="InterPro" id="IPR007052">
    <property type="entry name" value="CS_dom"/>
</dbReference>
<evidence type="ECO:0000259" key="4">
    <source>
        <dbReference type="PROSITE" id="PS51203"/>
    </source>
</evidence>
<evidence type="ECO:0000313" key="5">
    <source>
        <dbReference type="EMBL" id="ORY43547.1"/>
    </source>
</evidence>
<dbReference type="Pfam" id="PF05002">
    <property type="entry name" value="SGS"/>
    <property type="match status" value="1"/>
</dbReference>
<dbReference type="Proteomes" id="UP000193920">
    <property type="component" value="Unassembled WGS sequence"/>
</dbReference>
<evidence type="ECO:0000313" key="6">
    <source>
        <dbReference type="Proteomes" id="UP000193920"/>
    </source>
</evidence>
<evidence type="ECO:0000259" key="3">
    <source>
        <dbReference type="PROSITE" id="PS51048"/>
    </source>
</evidence>
<dbReference type="InterPro" id="IPR007699">
    <property type="entry name" value="SGS_dom"/>
</dbReference>
<dbReference type="Gene3D" id="2.60.40.790">
    <property type="match status" value="1"/>
</dbReference>
<comment type="similarity">
    <text evidence="1">Belongs to the SGT1 family.</text>
</comment>
<dbReference type="SMART" id="SM00028">
    <property type="entry name" value="TPR"/>
    <property type="match status" value="3"/>
</dbReference>
<evidence type="ECO:0000256" key="1">
    <source>
        <dbReference type="ARBA" id="ARBA00008509"/>
    </source>
</evidence>
<feature type="domain" description="SGS" evidence="3">
    <location>
        <begin position="289"/>
        <end position="376"/>
    </location>
</feature>
<dbReference type="InterPro" id="IPR044563">
    <property type="entry name" value="Sgt1-like"/>
</dbReference>
<sequence length="376" mass="42960">MSAAELFNEANLAFIDEEYEEALELYTKAIESDCTQPEYFLKRCIAYQKVNKFKESINDADMAIKISQGDQKIASKAYLRKGISEFESELFAEAKNDLEVANTLIPNDSVLKKWQKKITEKETQNPSLFKKEESNTLHPQQEVNTTTDTEPEQQTDATEQPQSQSQHQPQPSQQQPLPQRVRHEWFQNENYVTISVFIKKVKPETVTIDLEERALSLTIKLPTGSDFCFDLDPLAHEIIPGESKYSVLSTKIEIKLKKKITGIKWSVLEGEDDANLTQVTSLDDTNKPSYPSSSKKKYDWDSLEKSIEDEKPEGDAALNNLFQQIYRDASDETRRAMMKSYIESNGTCLSTNWDEVKKGKVECKPPEGMVAKPYNE</sequence>
<dbReference type="PROSITE" id="PS51203">
    <property type="entry name" value="CS"/>
    <property type="match status" value="1"/>
</dbReference>
<dbReference type="InterPro" id="IPR008978">
    <property type="entry name" value="HSP20-like_chaperone"/>
</dbReference>
<name>A0A1Y2C9F9_9FUNG</name>
<dbReference type="Gene3D" id="1.25.40.10">
    <property type="entry name" value="Tetratricopeptide repeat domain"/>
    <property type="match status" value="1"/>
</dbReference>
<dbReference type="PROSITE" id="PS51048">
    <property type="entry name" value="SGS"/>
    <property type="match status" value="1"/>
</dbReference>
<dbReference type="SUPFAM" id="SSF49764">
    <property type="entry name" value="HSP20-like chaperones"/>
    <property type="match status" value="1"/>
</dbReference>
<dbReference type="GO" id="GO:0051087">
    <property type="term" value="F:protein-folding chaperone binding"/>
    <property type="evidence" value="ECO:0007669"/>
    <property type="project" value="InterPro"/>
</dbReference>
<dbReference type="AlphaFoldDB" id="A0A1Y2C9F9"/>
<dbReference type="OrthoDB" id="1898560at2759"/>
<feature type="region of interest" description="Disordered" evidence="2">
    <location>
        <begin position="122"/>
        <end position="179"/>
    </location>
</feature>
<organism evidence="5 6">
    <name type="scientific">Neocallimastix californiae</name>
    <dbReference type="NCBI Taxonomy" id="1754190"/>
    <lineage>
        <taxon>Eukaryota</taxon>
        <taxon>Fungi</taxon>
        <taxon>Fungi incertae sedis</taxon>
        <taxon>Chytridiomycota</taxon>
        <taxon>Chytridiomycota incertae sedis</taxon>
        <taxon>Neocallimastigomycetes</taxon>
        <taxon>Neocallimastigales</taxon>
        <taxon>Neocallimastigaceae</taxon>
        <taxon>Neocallimastix</taxon>
    </lineage>
</organism>
<feature type="domain" description="CS" evidence="4">
    <location>
        <begin position="178"/>
        <end position="269"/>
    </location>
</feature>
<feature type="compositionally biased region" description="Low complexity" evidence="2">
    <location>
        <begin position="145"/>
        <end position="179"/>
    </location>
</feature>
<dbReference type="SUPFAM" id="SSF48452">
    <property type="entry name" value="TPR-like"/>
    <property type="match status" value="1"/>
</dbReference>
<comment type="caution">
    <text evidence="5">The sequence shown here is derived from an EMBL/GenBank/DDBJ whole genome shotgun (WGS) entry which is preliminary data.</text>
</comment>
<reference evidence="5 6" key="1">
    <citation type="submission" date="2016-08" db="EMBL/GenBank/DDBJ databases">
        <title>A Parts List for Fungal Cellulosomes Revealed by Comparative Genomics.</title>
        <authorList>
            <consortium name="DOE Joint Genome Institute"/>
            <person name="Haitjema C.H."/>
            <person name="Gilmore S.P."/>
            <person name="Henske J.K."/>
            <person name="Solomon K.V."/>
            <person name="De Groot R."/>
            <person name="Kuo A."/>
            <person name="Mondo S.J."/>
            <person name="Salamov A.A."/>
            <person name="Labutti K."/>
            <person name="Zhao Z."/>
            <person name="Chiniquy J."/>
            <person name="Barry K."/>
            <person name="Brewer H.M."/>
            <person name="Purvine S.O."/>
            <person name="Wright A.T."/>
            <person name="Boxma B."/>
            <person name="Van Alen T."/>
            <person name="Hackstein J.H."/>
            <person name="Baker S.E."/>
            <person name="Grigoriev I.V."/>
            <person name="O'Malley M.A."/>
        </authorList>
    </citation>
    <scope>NUCLEOTIDE SEQUENCE [LARGE SCALE GENOMIC DNA]</scope>
    <source>
        <strain evidence="5 6">G1</strain>
    </source>
</reference>
<proteinExistence type="inferred from homology"/>
<dbReference type="STRING" id="1754190.A0A1Y2C9F9"/>
<keyword evidence="6" id="KW-1185">Reference proteome</keyword>
<accession>A0A1Y2C9F9</accession>
<protein>
    <submittedName>
        <fullName evidence="5">SGS-domain-containing protein</fullName>
    </submittedName>
</protein>
<dbReference type="GO" id="GO:0005737">
    <property type="term" value="C:cytoplasm"/>
    <property type="evidence" value="ECO:0007669"/>
    <property type="project" value="UniProtKB-ARBA"/>
</dbReference>
<dbReference type="FunFam" id="2.60.40.790:FF:000012">
    <property type="entry name" value="SGT1 homolog, MIS12 kinetochore complex assembly cochaperone"/>
    <property type="match status" value="1"/>
</dbReference>
<feature type="compositionally biased region" description="Basic and acidic residues" evidence="2">
    <location>
        <begin position="122"/>
        <end position="135"/>
    </location>
</feature>
<gene>
    <name evidence="5" type="ORF">LY90DRAFT_671727</name>
</gene>
<dbReference type="PANTHER" id="PTHR45862">
    <property type="entry name" value="PROTEIN SGT1 HOMOLOG"/>
    <property type="match status" value="1"/>
</dbReference>
<evidence type="ECO:0000256" key="2">
    <source>
        <dbReference type="SAM" id="MobiDB-lite"/>
    </source>
</evidence>
<dbReference type="Pfam" id="PF04969">
    <property type="entry name" value="CS"/>
    <property type="match status" value="1"/>
</dbReference>
<dbReference type="InterPro" id="IPR019734">
    <property type="entry name" value="TPR_rpt"/>
</dbReference>